<name>A0ABY9S624_9ENTR</name>
<reference evidence="2 3" key="1">
    <citation type="submission" date="2023-09" db="EMBL/GenBank/DDBJ databases">
        <title>Buttiauxella selenatireducens sp. nov., isolated from the rhizosphere of Cardamine hupingshanesis.</title>
        <authorList>
            <person name="Zhang S."/>
            <person name="Xu Z."/>
            <person name="Wang H."/>
            <person name="Guo Y."/>
        </authorList>
    </citation>
    <scope>NUCLEOTIDE SEQUENCE [LARGE SCALE GENOMIC DNA]</scope>
    <source>
        <strain evidence="2 3">R73</strain>
    </source>
</reference>
<dbReference type="SUPFAM" id="SSF81901">
    <property type="entry name" value="HCP-like"/>
    <property type="match status" value="1"/>
</dbReference>
<dbReference type="RefSeq" id="WP_309875116.1">
    <property type="nucleotide sequence ID" value="NZ_CP133838.1"/>
</dbReference>
<keyword evidence="3" id="KW-1185">Reference proteome</keyword>
<dbReference type="Gene3D" id="1.25.40.10">
    <property type="entry name" value="Tetratricopeptide repeat domain"/>
    <property type="match status" value="1"/>
</dbReference>
<dbReference type="Pfam" id="PF08238">
    <property type="entry name" value="Sel1"/>
    <property type="match status" value="1"/>
</dbReference>
<dbReference type="EMBL" id="CP133838">
    <property type="protein sequence ID" value="WMY72940.1"/>
    <property type="molecule type" value="Genomic_DNA"/>
</dbReference>
<evidence type="ECO:0008006" key="4">
    <source>
        <dbReference type="Google" id="ProtNLM"/>
    </source>
</evidence>
<sequence length="159" mass="17248">MSKKSSGFLLNADEKNPGKDVSGGLQQEEKNAHENEETKKTDVNHNAIDNATSEIKAKLSMLVLKAEAGDSTSAYRLAVIYHKGSSVPPDYSKAIYFYKLAAAGGSYQARKMMSLILSGPKDKQGSVTPQWMLLLAGSIPEAKEEKEASQGKVIEDQNK</sequence>
<evidence type="ECO:0000313" key="3">
    <source>
        <dbReference type="Proteomes" id="UP001246690"/>
    </source>
</evidence>
<dbReference type="Proteomes" id="UP001246690">
    <property type="component" value="Chromosome"/>
</dbReference>
<evidence type="ECO:0000256" key="1">
    <source>
        <dbReference type="SAM" id="MobiDB-lite"/>
    </source>
</evidence>
<accession>A0ABY9S624</accession>
<gene>
    <name evidence="2" type="ORF">RHD99_15880</name>
</gene>
<dbReference type="InterPro" id="IPR011990">
    <property type="entry name" value="TPR-like_helical_dom_sf"/>
</dbReference>
<evidence type="ECO:0000313" key="2">
    <source>
        <dbReference type="EMBL" id="WMY72940.1"/>
    </source>
</evidence>
<feature type="region of interest" description="Disordered" evidence="1">
    <location>
        <begin position="1"/>
        <end position="43"/>
    </location>
</feature>
<organism evidence="2 3">
    <name type="scientific">Buttiauxella selenatireducens</name>
    <dbReference type="NCBI Taxonomy" id="3073902"/>
    <lineage>
        <taxon>Bacteria</taxon>
        <taxon>Pseudomonadati</taxon>
        <taxon>Pseudomonadota</taxon>
        <taxon>Gammaproteobacteria</taxon>
        <taxon>Enterobacterales</taxon>
        <taxon>Enterobacteriaceae</taxon>
        <taxon>Buttiauxella</taxon>
    </lineage>
</organism>
<dbReference type="InterPro" id="IPR006597">
    <property type="entry name" value="Sel1-like"/>
</dbReference>
<feature type="compositionally biased region" description="Basic and acidic residues" evidence="1">
    <location>
        <begin position="27"/>
        <end position="43"/>
    </location>
</feature>
<protein>
    <recommendedName>
        <fullName evidence="4">Sel1 repeat family protein</fullName>
    </recommendedName>
</protein>
<dbReference type="SMART" id="SM00671">
    <property type="entry name" value="SEL1"/>
    <property type="match status" value="1"/>
</dbReference>
<proteinExistence type="predicted"/>